<dbReference type="GO" id="GO:0006281">
    <property type="term" value="P:DNA repair"/>
    <property type="evidence" value="ECO:0007669"/>
    <property type="project" value="TreeGrafter"/>
</dbReference>
<dbReference type="SFLD" id="SFLDG01135">
    <property type="entry name" value="C1.5.6:_HAD__Beta-PGM__Phospha"/>
    <property type="match status" value="1"/>
</dbReference>
<dbReference type="GO" id="GO:0008967">
    <property type="term" value="F:phosphoglycolate phosphatase activity"/>
    <property type="evidence" value="ECO:0007669"/>
    <property type="project" value="TreeGrafter"/>
</dbReference>
<sequence length="252" mass="28498">MKEKILIWEKLVYNALIKQVCQLRGEENMLTTILFDLDGTVTNSLPLIKQTYAKVFKEMGLNWGNDDVMRLIGLPLKEIGRQFAGELRVEEFFDRYQYFYRREHNRCMEVYPGTEELLNQLGKQFTLAIVTSKSKVGTEMTLDFLKLKNKFSVVITADDVEKHKPDPEPVEKALASLDAHPDEAVFIGDSPFDIVSGNNAGVTTIAVSWGMADAAELNTHLPNYLVSSREQLSVVIEKIAQEGALPQRVSKK</sequence>
<dbReference type="PANTHER" id="PTHR43434">
    <property type="entry name" value="PHOSPHOGLYCOLATE PHOSPHATASE"/>
    <property type="match status" value="1"/>
</dbReference>
<dbReference type="AlphaFoldDB" id="A0AAU0URZ0"/>
<dbReference type="Gene3D" id="1.10.150.240">
    <property type="entry name" value="Putative phosphatase, domain 2"/>
    <property type="match status" value="1"/>
</dbReference>
<keyword evidence="2" id="KW-1185">Reference proteome</keyword>
<dbReference type="SUPFAM" id="SSF56784">
    <property type="entry name" value="HAD-like"/>
    <property type="match status" value="1"/>
</dbReference>
<dbReference type="Gene3D" id="3.40.50.1000">
    <property type="entry name" value="HAD superfamily/HAD-like"/>
    <property type="match status" value="1"/>
</dbReference>
<dbReference type="InterPro" id="IPR050155">
    <property type="entry name" value="HAD-like_hydrolase_sf"/>
</dbReference>
<dbReference type="Proteomes" id="UP001329915">
    <property type="component" value="Chromosome"/>
</dbReference>
<protein>
    <submittedName>
        <fullName evidence="1">HAD-IA family hydrolase</fullName>
    </submittedName>
</protein>
<dbReference type="SFLD" id="SFLDG01129">
    <property type="entry name" value="C1.5:_HAD__Beta-PGM__Phosphata"/>
    <property type="match status" value="1"/>
</dbReference>
<dbReference type="RefSeq" id="WP_366922399.1">
    <property type="nucleotide sequence ID" value="NZ_CP121694.1"/>
</dbReference>
<dbReference type="InterPro" id="IPR006439">
    <property type="entry name" value="HAD-SF_hydro_IA"/>
</dbReference>
<reference evidence="1 2" key="1">
    <citation type="submission" date="2023-04" db="EMBL/GenBank/DDBJ databases">
        <authorList>
            <person name="Hsu D."/>
        </authorList>
    </citation>
    <scope>NUCLEOTIDE SEQUENCE [LARGE SCALE GENOMIC DNA]</scope>
    <source>
        <strain evidence="1 2">MK1</strain>
    </source>
</reference>
<dbReference type="PANTHER" id="PTHR43434:SF1">
    <property type="entry name" value="PHOSPHOGLYCOLATE PHOSPHATASE"/>
    <property type="match status" value="1"/>
</dbReference>
<dbReference type="InterPro" id="IPR023214">
    <property type="entry name" value="HAD_sf"/>
</dbReference>
<dbReference type="Pfam" id="PF13419">
    <property type="entry name" value="HAD_2"/>
    <property type="match status" value="1"/>
</dbReference>
<proteinExistence type="predicted"/>
<organism evidence="1 2">
    <name type="scientific">Metallumcola ferriviriculae</name>
    <dbReference type="NCBI Taxonomy" id="3039180"/>
    <lineage>
        <taxon>Bacteria</taxon>
        <taxon>Bacillati</taxon>
        <taxon>Bacillota</taxon>
        <taxon>Clostridia</taxon>
        <taxon>Neomoorellales</taxon>
        <taxon>Desulfitibacteraceae</taxon>
        <taxon>Metallumcola</taxon>
    </lineage>
</organism>
<dbReference type="PRINTS" id="PR00413">
    <property type="entry name" value="HADHALOGNASE"/>
</dbReference>
<dbReference type="InterPro" id="IPR036412">
    <property type="entry name" value="HAD-like_sf"/>
</dbReference>
<dbReference type="InterPro" id="IPR041492">
    <property type="entry name" value="HAD_2"/>
</dbReference>
<evidence type="ECO:0000313" key="1">
    <source>
        <dbReference type="EMBL" id="WRO23009.1"/>
    </source>
</evidence>
<accession>A0AAU0URZ0</accession>
<gene>
    <name evidence="1" type="ORF">MFMK1_002855</name>
</gene>
<name>A0AAU0URZ0_9FIRM</name>
<dbReference type="KEGG" id="dbc:MFMK1_002855"/>
<dbReference type="InterPro" id="IPR023198">
    <property type="entry name" value="PGP-like_dom2"/>
</dbReference>
<dbReference type="FunFam" id="3.40.50.1000:FF:000022">
    <property type="entry name" value="Phosphoglycolate phosphatase"/>
    <property type="match status" value="1"/>
</dbReference>
<evidence type="ECO:0000313" key="2">
    <source>
        <dbReference type="Proteomes" id="UP001329915"/>
    </source>
</evidence>
<dbReference type="EMBL" id="CP121694">
    <property type="protein sequence ID" value="WRO23009.1"/>
    <property type="molecule type" value="Genomic_DNA"/>
</dbReference>
<dbReference type="NCBIfam" id="TIGR01549">
    <property type="entry name" value="HAD-SF-IA-v1"/>
    <property type="match status" value="1"/>
</dbReference>
<keyword evidence="1" id="KW-0378">Hydrolase</keyword>
<dbReference type="SFLD" id="SFLDS00003">
    <property type="entry name" value="Haloacid_Dehalogenase"/>
    <property type="match status" value="1"/>
</dbReference>
<dbReference type="NCBIfam" id="TIGR01509">
    <property type="entry name" value="HAD-SF-IA-v3"/>
    <property type="match status" value="1"/>
</dbReference>